<organism evidence="4 5">
    <name type="scientific">Paraferrimonas sedimenticola</name>
    <dbReference type="NCBI Taxonomy" id="375674"/>
    <lineage>
        <taxon>Bacteria</taxon>
        <taxon>Pseudomonadati</taxon>
        <taxon>Pseudomonadota</taxon>
        <taxon>Gammaproteobacteria</taxon>
        <taxon>Alteromonadales</taxon>
        <taxon>Ferrimonadaceae</taxon>
        <taxon>Paraferrimonas</taxon>
    </lineage>
</organism>
<feature type="domain" description="Integrase DNA-binding" evidence="3">
    <location>
        <begin position="19"/>
        <end position="62"/>
    </location>
</feature>
<dbReference type="PANTHER" id="PTHR30629:SF6">
    <property type="entry name" value="PROPHAGE INTEGRASE INTA-RELATED"/>
    <property type="match status" value="1"/>
</dbReference>
<keyword evidence="2" id="KW-0229">DNA integration</keyword>
<dbReference type="InterPro" id="IPR025166">
    <property type="entry name" value="Integrase_DNA_bind_dom"/>
</dbReference>
<dbReference type="PANTHER" id="PTHR30629">
    <property type="entry name" value="PROPHAGE INTEGRASE"/>
    <property type="match status" value="1"/>
</dbReference>
<accession>A0AA37RS53</accession>
<protein>
    <recommendedName>
        <fullName evidence="3">Integrase DNA-binding domain-containing protein</fullName>
    </recommendedName>
</protein>
<dbReference type="Pfam" id="PF13356">
    <property type="entry name" value="Arm-DNA-bind_3"/>
    <property type="match status" value="1"/>
</dbReference>
<evidence type="ECO:0000313" key="5">
    <source>
        <dbReference type="Proteomes" id="UP001161422"/>
    </source>
</evidence>
<evidence type="ECO:0000256" key="1">
    <source>
        <dbReference type="ARBA" id="ARBA00008857"/>
    </source>
</evidence>
<reference evidence="4" key="1">
    <citation type="journal article" date="2014" name="Int. J. Syst. Evol. Microbiol.">
        <title>Complete genome sequence of Corynebacterium casei LMG S-19264T (=DSM 44701T), isolated from a smear-ripened cheese.</title>
        <authorList>
            <consortium name="US DOE Joint Genome Institute (JGI-PGF)"/>
            <person name="Walter F."/>
            <person name="Albersmeier A."/>
            <person name="Kalinowski J."/>
            <person name="Ruckert C."/>
        </authorList>
    </citation>
    <scope>NUCLEOTIDE SEQUENCE</scope>
    <source>
        <strain evidence="4">NBRC 101628</strain>
    </source>
</reference>
<dbReference type="Proteomes" id="UP001161422">
    <property type="component" value="Unassembled WGS sequence"/>
</dbReference>
<name>A0AA37RS53_9GAMM</name>
<dbReference type="GO" id="GO:0015074">
    <property type="term" value="P:DNA integration"/>
    <property type="evidence" value="ECO:0007669"/>
    <property type="project" value="UniProtKB-KW"/>
</dbReference>
<comment type="caution">
    <text evidence="4">The sequence shown here is derived from an EMBL/GenBank/DDBJ whole genome shotgun (WGS) entry which is preliminary data.</text>
</comment>
<dbReference type="Gene3D" id="3.30.160.390">
    <property type="entry name" value="Integrase, DNA-binding domain"/>
    <property type="match status" value="1"/>
</dbReference>
<proteinExistence type="inferred from homology"/>
<dbReference type="InterPro" id="IPR038488">
    <property type="entry name" value="Integrase_DNA-bd_sf"/>
</dbReference>
<gene>
    <name evidence="4" type="ORF">GCM10007895_03310</name>
</gene>
<reference evidence="4" key="2">
    <citation type="submission" date="2023-01" db="EMBL/GenBank/DDBJ databases">
        <title>Draft genome sequence of Paraferrimonas sedimenticola strain NBRC 101628.</title>
        <authorList>
            <person name="Sun Q."/>
            <person name="Mori K."/>
        </authorList>
    </citation>
    <scope>NUCLEOTIDE SEQUENCE</scope>
    <source>
        <strain evidence="4">NBRC 101628</strain>
    </source>
</reference>
<dbReference type="EMBL" id="BSNC01000001">
    <property type="protein sequence ID" value="GLP95025.1"/>
    <property type="molecule type" value="Genomic_DNA"/>
</dbReference>
<dbReference type="AlphaFoldDB" id="A0AA37RS53"/>
<sequence length="68" mass="7979">MIVTLACYDRGVTMARNRLTDTKVKTAKPKEKEYNLNDGDSLYLRITPKGTKTWLFNYYKPHTTHQLE</sequence>
<comment type="similarity">
    <text evidence="1">Belongs to the 'phage' integrase family.</text>
</comment>
<evidence type="ECO:0000313" key="4">
    <source>
        <dbReference type="EMBL" id="GLP95025.1"/>
    </source>
</evidence>
<evidence type="ECO:0000259" key="3">
    <source>
        <dbReference type="Pfam" id="PF13356"/>
    </source>
</evidence>
<evidence type="ECO:0000256" key="2">
    <source>
        <dbReference type="ARBA" id="ARBA00022908"/>
    </source>
</evidence>
<dbReference type="InterPro" id="IPR050808">
    <property type="entry name" value="Phage_Integrase"/>
</dbReference>
<keyword evidence="5" id="KW-1185">Reference proteome</keyword>